<name>A0A7C9RNA8_9PSEU</name>
<dbReference type="Proteomes" id="UP000481360">
    <property type="component" value="Unassembled WGS sequence"/>
</dbReference>
<comment type="caution">
    <text evidence="4">The sequence shown here is derived from an EMBL/GenBank/DDBJ whole genome shotgun (WGS) entry which is preliminary data.</text>
</comment>
<dbReference type="InterPro" id="IPR000182">
    <property type="entry name" value="GNAT_dom"/>
</dbReference>
<evidence type="ECO:0000256" key="2">
    <source>
        <dbReference type="ARBA" id="ARBA00023315"/>
    </source>
</evidence>
<keyword evidence="1 4" id="KW-0808">Transferase</keyword>
<dbReference type="InterPro" id="IPR016181">
    <property type="entry name" value="Acyl_CoA_acyltransferase"/>
</dbReference>
<feature type="domain" description="N-acetyltransferase" evidence="3">
    <location>
        <begin position="1"/>
        <end position="157"/>
    </location>
</feature>
<dbReference type="AlphaFoldDB" id="A0A7C9RNA8"/>
<dbReference type="Pfam" id="PF00583">
    <property type="entry name" value="Acetyltransf_1"/>
    <property type="match status" value="1"/>
</dbReference>
<dbReference type="SUPFAM" id="SSF55729">
    <property type="entry name" value="Acyl-CoA N-acyltransferases (Nat)"/>
    <property type="match status" value="1"/>
</dbReference>
<keyword evidence="5" id="KW-1185">Reference proteome</keyword>
<dbReference type="PANTHER" id="PTHR43877">
    <property type="entry name" value="AMINOALKYLPHOSPHONATE N-ACETYLTRANSFERASE-RELATED-RELATED"/>
    <property type="match status" value="1"/>
</dbReference>
<dbReference type="Gene3D" id="3.40.630.30">
    <property type="match status" value="1"/>
</dbReference>
<proteinExistence type="predicted"/>
<dbReference type="EMBL" id="JAAMPJ010000002">
    <property type="protein sequence ID" value="NGY59225.1"/>
    <property type="molecule type" value="Genomic_DNA"/>
</dbReference>
<dbReference type="RefSeq" id="WP_166045265.1">
    <property type="nucleotide sequence ID" value="NZ_JAAMPJ010000002.1"/>
</dbReference>
<protein>
    <submittedName>
        <fullName evidence="4">GNAT family N-acetyltransferase</fullName>
    </submittedName>
</protein>
<dbReference type="InterPro" id="IPR050832">
    <property type="entry name" value="Bact_Acetyltransf"/>
</dbReference>
<gene>
    <name evidence="4" type="ORF">G7043_09855</name>
</gene>
<evidence type="ECO:0000313" key="4">
    <source>
        <dbReference type="EMBL" id="NGY59225.1"/>
    </source>
</evidence>
<evidence type="ECO:0000259" key="3">
    <source>
        <dbReference type="PROSITE" id="PS51186"/>
    </source>
</evidence>
<dbReference type="PROSITE" id="PS51186">
    <property type="entry name" value="GNAT"/>
    <property type="match status" value="1"/>
</dbReference>
<sequence>MTVRLADVSDAPAVAAVQVQTWRTAYQGLMPDEVLAAQSVEARTSMWQRLIPNGGVWVALVDDEVVGFAAAGPSRDPDAPFELYAIYVLSAAAGKGLGFELTKAALGDEPDVIVWVLDTNVQARRFYERIGFRADGVTKTEMERGAELTEVRYRRTL</sequence>
<dbReference type="CDD" id="cd04301">
    <property type="entry name" value="NAT_SF"/>
    <property type="match status" value="1"/>
</dbReference>
<evidence type="ECO:0000313" key="5">
    <source>
        <dbReference type="Proteomes" id="UP000481360"/>
    </source>
</evidence>
<organism evidence="4 5">
    <name type="scientific">Lentzea alba</name>
    <dbReference type="NCBI Taxonomy" id="2714351"/>
    <lineage>
        <taxon>Bacteria</taxon>
        <taxon>Bacillati</taxon>
        <taxon>Actinomycetota</taxon>
        <taxon>Actinomycetes</taxon>
        <taxon>Pseudonocardiales</taxon>
        <taxon>Pseudonocardiaceae</taxon>
        <taxon>Lentzea</taxon>
    </lineage>
</organism>
<accession>A0A7C9RNA8</accession>
<keyword evidence="2" id="KW-0012">Acyltransferase</keyword>
<evidence type="ECO:0000256" key="1">
    <source>
        <dbReference type="ARBA" id="ARBA00022679"/>
    </source>
</evidence>
<reference evidence="4 5" key="1">
    <citation type="submission" date="2020-03" db="EMBL/GenBank/DDBJ databases">
        <title>Isolation and identification of active actinomycetes.</title>
        <authorList>
            <person name="Sun X."/>
        </authorList>
    </citation>
    <scope>NUCLEOTIDE SEQUENCE [LARGE SCALE GENOMIC DNA]</scope>
    <source>
        <strain evidence="4 5">NEAU-D13</strain>
    </source>
</reference>
<dbReference type="GO" id="GO:0016747">
    <property type="term" value="F:acyltransferase activity, transferring groups other than amino-acyl groups"/>
    <property type="evidence" value="ECO:0007669"/>
    <property type="project" value="InterPro"/>
</dbReference>